<dbReference type="Proteomes" id="UP000182769">
    <property type="component" value="Unassembled WGS sequence"/>
</dbReference>
<reference evidence="2" key="1">
    <citation type="submission" date="2015-08" db="EMBL/GenBank/DDBJ databases">
        <authorList>
            <person name="Varghese N."/>
        </authorList>
    </citation>
    <scope>NUCLEOTIDE SEQUENCE [LARGE SCALE GENOMIC DNA]</scope>
    <source>
        <strain evidence="2">JCM 18476</strain>
    </source>
</reference>
<proteinExistence type="predicted"/>
<protein>
    <submittedName>
        <fullName evidence="1">Uncharacterized protein</fullName>
    </submittedName>
</protein>
<organism evidence="1 2">
    <name type="scientific">Marinomonas fungiae</name>
    <dbReference type="NCBI Taxonomy" id="1137284"/>
    <lineage>
        <taxon>Bacteria</taxon>
        <taxon>Pseudomonadati</taxon>
        <taxon>Pseudomonadota</taxon>
        <taxon>Gammaproteobacteria</taxon>
        <taxon>Oceanospirillales</taxon>
        <taxon>Oceanospirillaceae</taxon>
        <taxon>Marinomonas</taxon>
    </lineage>
</organism>
<dbReference type="EMBL" id="CYHG01000020">
    <property type="protein sequence ID" value="CUB06641.1"/>
    <property type="molecule type" value="Genomic_DNA"/>
</dbReference>
<evidence type="ECO:0000313" key="2">
    <source>
        <dbReference type="Proteomes" id="UP000182769"/>
    </source>
</evidence>
<name>A0A0K6IU54_9GAMM</name>
<dbReference type="STRING" id="1137284.GCA_001418205_03689"/>
<evidence type="ECO:0000313" key="1">
    <source>
        <dbReference type="EMBL" id="CUB06641.1"/>
    </source>
</evidence>
<sequence length="148" mass="17206">MSLTKENWTTLEGALSGLLGHAKLKLGDREITLQKRMISENKLGLLVYIDGAIQQGMGWPDSKHHDPIVKQIWRARSRSYYTAKEQKDLIKSYGKRQVKKLIPNLEDQFHWYEPMFLTFKSLQRQYSRIEGLTLLEADGVKIDSETRL</sequence>
<accession>A0A0K6IU54</accession>
<dbReference type="AlphaFoldDB" id="A0A0K6IU54"/>
<gene>
    <name evidence="1" type="ORF">Ga0061065_12022</name>
</gene>
<keyword evidence="2" id="KW-1185">Reference proteome</keyword>